<evidence type="ECO:0000256" key="6">
    <source>
        <dbReference type="ARBA" id="ARBA00038170"/>
    </source>
</evidence>
<keyword evidence="4" id="KW-0862">Zinc</keyword>
<dbReference type="Proteomes" id="UP000735302">
    <property type="component" value="Unassembled WGS sequence"/>
</dbReference>
<dbReference type="GO" id="GO:0017136">
    <property type="term" value="F:histone deacetylase activity, NAD-dependent"/>
    <property type="evidence" value="ECO:0007669"/>
    <property type="project" value="TreeGrafter"/>
</dbReference>
<feature type="non-terminal residue" evidence="9">
    <location>
        <position position="1"/>
    </location>
</feature>
<keyword evidence="5" id="KW-0520">NAD</keyword>
<evidence type="ECO:0000256" key="3">
    <source>
        <dbReference type="ARBA" id="ARBA00022723"/>
    </source>
</evidence>
<dbReference type="AlphaFoldDB" id="A0AAV3XXV7"/>
<dbReference type="PANTHER" id="PTHR11085:SF12">
    <property type="entry name" value="NAD-DEPENDENT PROTEIN DEACYLASE SIRTUIN-6"/>
    <property type="match status" value="1"/>
</dbReference>
<evidence type="ECO:0000313" key="10">
    <source>
        <dbReference type="Proteomes" id="UP000735302"/>
    </source>
</evidence>
<comment type="caution">
    <text evidence="7">Lacks conserved residue(s) required for the propagation of feature annotation.</text>
</comment>
<dbReference type="PROSITE" id="PS50305">
    <property type="entry name" value="SIRTUIN"/>
    <property type="match status" value="1"/>
</dbReference>
<sequence length="195" mass="21702">PISKQMVVDWQPGGAAIFHQLCWSELIKAAEASSTSISLSEIETAMILDAKETAEYHDSRITVLREAERIANIIKNSRHSIAFTEAGISTAAGIGDFRGKDGKWTEMDKTKKYGAKGASKSIFRIPTEHLRPTYTHEALCKLMEMGVIKFVIIQNTDGLHRLSRIPADQIAELHGNSFIEKCEDVKQDSKDLFPL</sequence>
<evidence type="ECO:0000256" key="5">
    <source>
        <dbReference type="ARBA" id="ARBA00023027"/>
    </source>
</evidence>
<proteinExistence type="inferred from homology"/>
<dbReference type="SUPFAM" id="SSF52467">
    <property type="entry name" value="DHS-like NAD/FAD-binding domain"/>
    <property type="match status" value="1"/>
</dbReference>
<keyword evidence="10" id="KW-1185">Reference proteome</keyword>
<evidence type="ECO:0000256" key="4">
    <source>
        <dbReference type="ARBA" id="ARBA00022833"/>
    </source>
</evidence>
<dbReference type="GO" id="GO:0003714">
    <property type="term" value="F:transcription corepressor activity"/>
    <property type="evidence" value="ECO:0007669"/>
    <property type="project" value="TreeGrafter"/>
</dbReference>
<dbReference type="GO" id="GO:0000122">
    <property type="term" value="P:negative regulation of transcription by RNA polymerase II"/>
    <property type="evidence" value="ECO:0007669"/>
    <property type="project" value="TreeGrafter"/>
</dbReference>
<dbReference type="EMBL" id="BLXT01000273">
    <property type="protein sequence ID" value="GFN75449.1"/>
    <property type="molecule type" value="Genomic_DNA"/>
</dbReference>
<dbReference type="GO" id="GO:0046872">
    <property type="term" value="F:metal ion binding"/>
    <property type="evidence" value="ECO:0007669"/>
    <property type="project" value="UniProtKB-KW"/>
</dbReference>
<dbReference type="PANTHER" id="PTHR11085">
    <property type="entry name" value="NAD-DEPENDENT PROTEIN DEACYLASE SIRTUIN-5, MITOCHONDRIAL-RELATED"/>
    <property type="match status" value="1"/>
</dbReference>
<dbReference type="InterPro" id="IPR026590">
    <property type="entry name" value="Ssirtuin_cat_dom"/>
</dbReference>
<evidence type="ECO:0000259" key="8">
    <source>
        <dbReference type="PROSITE" id="PS50305"/>
    </source>
</evidence>
<dbReference type="InterPro" id="IPR029035">
    <property type="entry name" value="DHS-like_NAD/FAD-binding_dom"/>
</dbReference>
<evidence type="ECO:0000256" key="1">
    <source>
        <dbReference type="ARBA" id="ARBA00012928"/>
    </source>
</evidence>
<evidence type="ECO:0000313" key="9">
    <source>
        <dbReference type="EMBL" id="GFN75449.1"/>
    </source>
</evidence>
<keyword evidence="2" id="KW-0808">Transferase</keyword>
<organism evidence="9 10">
    <name type="scientific">Plakobranchus ocellatus</name>
    <dbReference type="NCBI Taxonomy" id="259542"/>
    <lineage>
        <taxon>Eukaryota</taxon>
        <taxon>Metazoa</taxon>
        <taxon>Spiralia</taxon>
        <taxon>Lophotrochozoa</taxon>
        <taxon>Mollusca</taxon>
        <taxon>Gastropoda</taxon>
        <taxon>Heterobranchia</taxon>
        <taxon>Euthyneura</taxon>
        <taxon>Panpulmonata</taxon>
        <taxon>Sacoglossa</taxon>
        <taxon>Placobranchoidea</taxon>
        <taxon>Plakobranchidae</taxon>
        <taxon>Plakobranchus</taxon>
    </lineage>
</organism>
<gene>
    <name evidence="9" type="ORF">PoB_000195500</name>
</gene>
<keyword evidence="3" id="KW-0479">Metal-binding</keyword>
<reference evidence="9 10" key="1">
    <citation type="journal article" date="2021" name="Elife">
        <title>Chloroplast acquisition without the gene transfer in kleptoplastic sea slugs, Plakobranchus ocellatus.</title>
        <authorList>
            <person name="Maeda T."/>
            <person name="Takahashi S."/>
            <person name="Yoshida T."/>
            <person name="Shimamura S."/>
            <person name="Takaki Y."/>
            <person name="Nagai Y."/>
            <person name="Toyoda A."/>
            <person name="Suzuki Y."/>
            <person name="Arimoto A."/>
            <person name="Ishii H."/>
            <person name="Satoh N."/>
            <person name="Nishiyama T."/>
            <person name="Hasebe M."/>
            <person name="Maruyama T."/>
            <person name="Minagawa J."/>
            <person name="Obokata J."/>
            <person name="Shigenobu S."/>
        </authorList>
    </citation>
    <scope>NUCLEOTIDE SEQUENCE [LARGE SCALE GENOMIC DNA]</scope>
</reference>
<evidence type="ECO:0000256" key="2">
    <source>
        <dbReference type="ARBA" id="ARBA00022679"/>
    </source>
</evidence>
<dbReference type="GO" id="GO:0005634">
    <property type="term" value="C:nucleus"/>
    <property type="evidence" value="ECO:0007669"/>
    <property type="project" value="TreeGrafter"/>
</dbReference>
<name>A0AAV3XXV7_9GAST</name>
<dbReference type="GO" id="GO:0070403">
    <property type="term" value="F:NAD+ binding"/>
    <property type="evidence" value="ECO:0007669"/>
    <property type="project" value="InterPro"/>
</dbReference>
<protein>
    <recommendedName>
        <fullName evidence="1">protein acetyllysine N-acetyltransferase</fullName>
        <ecNumber evidence="1">2.3.1.286</ecNumber>
    </recommendedName>
</protein>
<evidence type="ECO:0000256" key="7">
    <source>
        <dbReference type="PROSITE-ProRule" id="PRU00236"/>
    </source>
</evidence>
<dbReference type="InterPro" id="IPR050134">
    <property type="entry name" value="NAD-dep_sirtuin_deacylases"/>
</dbReference>
<comment type="caution">
    <text evidence="9">The sequence shown here is derived from an EMBL/GenBank/DDBJ whole genome shotgun (WGS) entry which is preliminary data.</text>
</comment>
<feature type="domain" description="Deacetylase sirtuin-type" evidence="8">
    <location>
        <begin position="60"/>
        <end position="195"/>
    </location>
</feature>
<accession>A0AAV3XXV7</accession>
<dbReference type="Pfam" id="PF02146">
    <property type="entry name" value="SIR2"/>
    <property type="match status" value="1"/>
</dbReference>
<dbReference type="Gene3D" id="3.40.50.1220">
    <property type="entry name" value="TPP-binding domain"/>
    <property type="match status" value="1"/>
</dbReference>
<dbReference type="EC" id="2.3.1.286" evidence="1"/>
<dbReference type="InterPro" id="IPR003000">
    <property type="entry name" value="Sirtuin"/>
</dbReference>
<comment type="similarity">
    <text evidence="6">Belongs to the sirtuin family. Class IV subfamily.</text>
</comment>